<dbReference type="PANTHER" id="PTHR24006:SF888">
    <property type="entry name" value="UBIQUITIN CARBOXYL-TERMINAL HYDROLASE 30"/>
    <property type="match status" value="1"/>
</dbReference>
<evidence type="ECO:0000256" key="7">
    <source>
        <dbReference type="ARBA" id="ARBA00022807"/>
    </source>
</evidence>
<dbReference type="SUPFAM" id="SSF54001">
    <property type="entry name" value="Cysteine proteinases"/>
    <property type="match status" value="1"/>
</dbReference>
<dbReference type="CDD" id="cd02257">
    <property type="entry name" value="Peptidase_C19"/>
    <property type="match status" value="1"/>
</dbReference>
<accession>A0A5N5SVN0</accession>
<comment type="similarity">
    <text evidence="2">Belongs to the peptidase C19 family.</text>
</comment>
<organism evidence="10 11">
    <name type="scientific">Armadillidium nasatum</name>
    <dbReference type="NCBI Taxonomy" id="96803"/>
    <lineage>
        <taxon>Eukaryota</taxon>
        <taxon>Metazoa</taxon>
        <taxon>Ecdysozoa</taxon>
        <taxon>Arthropoda</taxon>
        <taxon>Crustacea</taxon>
        <taxon>Multicrustacea</taxon>
        <taxon>Malacostraca</taxon>
        <taxon>Eumalacostraca</taxon>
        <taxon>Peracarida</taxon>
        <taxon>Isopoda</taxon>
        <taxon>Oniscidea</taxon>
        <taxon>Crinocheta</taxon>
        <taxon>Armadillidiidae</taxon>
        <taxon>Armadillidium</taxon>
    </lineage>
</organism>
<evidence type="ECO:0000259" key="9">
    <source>
        <dbReference type="PROSITE" id="PS50235"/>
    </source>
</evidence>
<keyword evidence="4" id="KW-0645">Protease</keyword>
<dbReference type="GO" id="GO:0005634">
    <property type="term" value="C:nucleus"/>
    <property type="evidence" value="ECO:0007669"/>
    <property type="project" value="TreeGrafter"/>
</dbReference>
<dbReference type="EC" id="3.4.19.12" evidence="3"/>
<evidence type="ECO:0000256" key="4">
    <source>
        <dbReference type="ARBA" id="ARBA00022670"/>
    </source>
</evidence>
<evidence type="ECO:0000256" key="1">
    <source>
        <dbReference type="ARBA" id="ARBA00000707"/>
    </source>
</evidence>
<keyword evidence="6 10" id="KW-0378">Hydrolase</keyword>
<dbReference type="GO" id="GO:0016579">
    <property type="term" value="P:protein deubiquitination"/>
    <property type="evidence" value="ECO:0007669"/>
    <property type="project" value="InterPro"/>
</dbReference>
<dbReference type="Gene3D" id="3.90.70.10">
    <property type="entry name" value="Cysteine proteinases"/>
    <property type="match status" value="1"/>
</dbReference>
<evidence type="ECO:0000313" key="11">
    <source>
        <dbReference type="Proteomes" id="UP000326759"/>
    </source>
</evidence>
<proteinExistence type="inferred from homology"/>
<dbReference type="PROSITE" id="PS50235">
    <property type="entry name" value="USP_3"/>
    <property type="match status" value="1"/>
</dbReference>
<dbReference type="AlphaFoldDB" id="A0A5N5SVN0"/>
<comment type="catalytic activity">
    <reaction evidence="1">
        <text>Thiol-dependent hydrolysis of ester, thioester, amide, peptide and isopeptide bonds formed by the C-terminal Gly of ubiquitin (a 76-residue protein attached to proteins as an intracellular targeting signal).</text>
        <dbReference type="EC" id="3.4.19.12"/>
    </reaction>
</comment>
<reference evidence="10 11" key="1">
    <citation type="journal article" date="2019" name="PLoS Biol.">
        <title>Sex chromosomes control vertical transmission of feminizing Wolbachia symbionts in an isopod.</title>
        <authorList>
            <person name="Becking T."/>
            <person name="Chebbi M.A."/>
            <person name="Giraud I."/>
            <person name="Moumen B."/>
            <person name="Laverre T."/>
            <person name="Caubet Y."/>
            <person name="Peccoud J."/>
            <person name="Gilbert C."/>
            <person name="Cordaux R."/>
        </authorList>
    </citation>
    <scope>NUCLEOTIDE SEQUENCE [LARGE SCALE GENOMIC DNA]</scope>
    <source>
        <strain evidence="10">ANa2</strain>
        <tissue evidence="10">Whole body excluding digestive tract and cuticle</tissue>
    </source>
</reference>
<dbReference type="PROSITE" id="PS00972">
    <property type="entry name" value="USP_1"/>
    <property type="match status" value="1"/>
</dbReference>
<name>A0A5N5SVN0_9CRUS</name>
<evidence type="ECO:0000256" key="8">
    <source>
        <dbReference type="SAM" id="Phobius"/>
    </source>
</evidence>
<keyword evidence="5" id="KW-0833">Ubl conjugation pathway</keyword>
<comment type="caution">
    <text evidence="10">The sequence shown here is derived from an EMBL/GenBank/DDBJ whole genome shotgun (WGS) entry which is preliminary data.</text>
</comment>
<dbReference type="PANTHER" id="PTHR24006">
    <property type="entry name" value="UBIQUITIN CARBOXYL-TERMINAL HYDROLASE"/>
    <property type="match status" value="1"/>
</dbReference>
<keyword evidence="8" id="KW-0472">Membrane</keyword>
<feature type="transmembrane region" description="Helical" evidence="8">
    <location>
        <begin position="12"/>
        <end position="34"/>
    </location>
</feature>
<dbReference type="EMBL" id="SEYY01019640">
    <property type="protein sequence ID" value="KAB7498057.1"/>
    <property type="molecule type" value="Genomic_DNA"/>
</dbReference>
<gene>
    <name evidence="10" type="primary">usp30</name>
    <name evidence="10" type="ORF">Anas_02039</name>
</gene>
<dbReference type="GO" id="GO:0005829">
    <property type="term" value="C:cytosol"/>
    <property type="evidence" value="ECO:0007669"/>
    <property type="project" value="TreeGrafter"/>
</dbReference>
<feature type="domain" description="USP" evidence="9">
    <location>
        <begin position="50"/>
        <end position="440"/>
    </location>
</feature>
<feature type="non-terminal residue" evidence="10">
    <location>
        <position position="440"/>
    </location>
</feature>
<dbReference type="Pfam" id="PF00443">
    <property type="entry name" value="UCH"/>
    <property type="match status" value="1"/>
</dbReference>
<dbReference type="GO" id="GO:0004843">
    <property type="term" value="F:cysteine-type deubiquitinase activity"/>
    <property type="evidence" value="ECO:0007669"/>
    <property type="project" value="UniProtKB-EC"/>
</dbReference>
<protein>
    <recommendedName>
        <fullName evidence="3">ubiquitinyl hydrolase 1</fullName>
        <ecNumber evidence="3">3.4.19.12</ecNumber>
    </recommendedName>
</protein>
<dbReference type="InterPro" id="IPR038765">
    <property type="entry name" value="Papain-like_cys_pep_sf"/>
</dbReference>
<sequence length="440" mass="49087">MIRTRPILKISFSTFAALTGVLVIAAYIVFGGSLQAKSSKKKLKRKGSIPGLINVGNTCYVNCILQALSSCPSFIRWLGFKGINSSQILLRELNKMVQILNDKADDDVACAYGITEALRFHGWVISSEEQDAHELFHAIFSTVDDEINTLKEQSSSLFNLSWIQDIREREKMEKEGLENLSVDSLSSVEENSSSMLQENTENFENAIEGLSIISKVSRSSSIYYNAQSLSGSRSLESPFKGYLASQLICKICGFKGAEQWNTFESLSLSLPSSTQSFQNISLTDLLENYVRPELVTDVTCEGCTKLKGRNCLSTFSKQLTIGKLPECLCFHIPRTHWLDNGSAVKRKDFVNIPEILDMAPYTYISSSKILQNKGRGLLGGQTNHKTVLKLIPESAQSNEAILNPLSINYNERFKRKTLYKLQAEIMLSTLNDIKTSSAYK</sequence>
<dbReference type="InterPro" id="IPR050164">
    <property type="entry name" value="Peptidase_C19"/>
</dbReference>
<evidence type="ECO:0000313" key="10">
    <source>
        <dbReference type="EMBL" id="KAB7498057.1"/>
    </source>
</evidence>
<keyword evidence="8" id="KW-0812">Transmembrane</keyword>
<evidence type="ECO:0000256" key="5">
    <source>
        <dbReference type="ARBA" id="ARBA00022786"/>
    </source>
</evidence>
<dbReference type="InterPro" id="IPR001394">
    <property type="entry name" value="Peptidase_C19_UCH"/>
</dbReference>
<dbReference type="OrthoDB" id="2248014at2759"/>
<dbReference type="GO" id="GO:0006508">
    <property type="term" value="P:proteolysis"/>
    <property type="evidence" value="ECO:0007669"/>
    <property type="project" value="UniProtKB-KW"/>
</dbReference>
<evidence type="ECO:0000256" key="6">
    <source>
        <dbReference type="ARBA" id="ARBA00022801"/>
    </source>
</evidence>
<keyword evidence="7" id="KW-0788">Thiol protease</keyword>
<dbReference type="InterPro" id="IPR028889">
    <property type="entry name" value="USP"/>
</dbReference>
<dbReference type="Proteomes" id="UP000326759">
    <property type="component" value="Unassembled WGS sequence"/>
</dbReference>
<evidence type="ECO:0000256" key="2">
    <source>
        <dbReference type="ARBA" id="ARBA00009085"/>
    </source>
</evidence>
<keyword evidence="11" id="KW-1185">Reference proteome</keyword>
<keyword evidence="8" id="KW-1133">Transmembrane helix</keyword>
<dbReference type="InterPro" id="IPR018200">
    <property type="entry name" value="USP_CS"/>
</dbReference>
<evidence type="ECO:0000256" key="3">
    <source>
        <dbReference type="ARBA" id="ARBA00012759"/>
    </source>
</evidence>